<keyword evidence="1" id="KW-0479">Metal-binding</keyword>
<protein>
    <submittedName>
        <fullName evidence="4">DNA repair protein RadA</fullName>
    </submittedName>
</protein>
<dbReference type="AlphaFoldDB" id="A0A6J4K5A3"/>
<proteinExistence type="predicted"/>
<dbReference type="GO" id="GO:0046872">
    <property type="term" value="F:metal ion binding"/>
    <property type="evidence" value="ECO:0007669"/>
    <property type="project" value="UniProtKB-KW"/>
</dbReference>
<sequence length="83" mass="8447">MTSGPPRPAVTARAPGRPGPTRVGPARGKDRPGHACTECGATVAKWVGQCPQCSAWGTIAEVAPVRALPGLKTSVQGEAPQHP</sequence>
<reference evidence="4" key="1">
    <citation type="submission" date="2020-02" db="EMBL/GenBank/DDBJ databases">
        <authorList>
            <person name="Meier V. D."/>
        </authorList>
    </citation>
    <scope>NUCLEOTIDE SEQUENCE</scope>
    <source>
        <strain evidence="4">AVDCRST_MAG54</strain>
    </source>
</reference>
<evidence type="ECO:0000259" key="3">
    <source>
        <dbReference type="Pfam" id="PF18073"/>
    </source>
</evidence>
<dbReference type="InterPro" id="IPR041166">
    <property type="entry name" value="Rubredoxin_2"/>
</dbReference>
<dbReference type="EMBL" id="CADCTH010000612">
    <property type="protein sequence ID" value="CAA9296012.1"/>
    <property type="molecule type" value="Genomic_DNA"/>
</dbReference>
<feature type="non-terminal residue" evidence="4">
    <location>
        <position position="83"/>
    </location>
</feature>
<gene>
    <name evidence="4" type="ORF">AVDCRST_MAG54-4853</name>
</gene>
<dbReference type="Pfam" id="PF18073">
    <property type="entry name" value="Zn_ribbon_LapB"/>
    <property type="match status" value="1"/>
</dbReference>
<name>A0A6J4K5A3_9PSEU</name>
<accession>A0A6J4K5A3</accession>
<evidence type="ECO:0000256" key="1">
    <source>
        <dbReference type="ARBA" id="ARBA00022723"/>
    </source>
</evidence>
<organism evidence="4">
    <name type="scientific">uncultured Actinomycetospora sp</name>
    <dbReference type="NCBI Taxonomy" id="1135996"/>
    <lineage>
        <taxon>Bacteria</taxon>
        <taxon>Bacillati</taxon>
        <taxon>Actinomycetota</taxon>
        <taxon>Actinomycetes</taxon>
        <taxon>Pseudonocardiales</taxon>
        <taxon>Pseudonocardiaceae</taxon>
        <taxon>Actinomycetospora</taxon>
        <taxon>environmental samples</taxon>
    </lineage>
</organism>
<evidence type="ECO:0000256" key="2">
    <source>
        <dbReference type="SAM" id="MobiDB-lite"/>
    </source>
</evidence>
<feature type="domain" description="LapB rubredoxin metal binding" evidence="3">
    <location>
        <begin position="34"/>
        <end position="61"/>
    </location>
</feature>
<feature type="region of interest" description="Disordered" evidence="2">
    <location>
        <begin position="1"/>
        <end position="33"/>
    </location>
</feature>
<evidence type="ECO:0000313" key="4">
    <source>
        <dbReference type="EMBL" id="CAA9296012.1"/>
    </source>
</evidence>